<keyword evidence="7" id="KW-0663">Pyridoxal phosphate</keyword>
<reference evidence="12 13" key="1">
    <citation type="submission" date="2018-06" db="EMBL/GenBank/DDBJ databases">
        <authorList>
            <person name="Strepis N."/>
        </authorList>
    </citation>
    <scope>NUCLEOTIDE SEQUENCE [LARGE SCALE GENOMIC DNA]</scope>
    <source>
        <strain evidence="12">LUCI</strain>
    </source>
</reference>
<keyword evidence="6" id="KW-0808">Transferase</keyword>
<dbReference type="RefSeq" id="WP_122628737.1">
    <property type="nucleotide sequence ID" value="NZ_UPPP01000081.1"/>
</dbReference>
<organism evidence="12 13">
    <name type="scientific">Lucifera butyrica</name>
    <dbReference type="NCBI Taxonomy" id="1351585"/>
    <lineage>
        <taxon>Bacteria</taxon>
        <taxon>Bacillati</taxon>
        <taxon>Bacillota</taxon>
        <taxon>Negativicutes</taxon>
        <taxon>Veillonellales</taxon>
        <taxon>Veillonellaceae</taxon>
        <taxon>Lucifera</taxon>
    </lineage>
</organism>
<comment type="cofactor">
    <cofactor evidence="1">
        <name>pyridoxal 5'-phosphate</name>
        <dbReference type="ChEBI" id="CHEBI:597326"/>
    </cofactor>
</comment>
<evidence type="ECO:0000256" key="3">
    <source>
        <dbReference type="ARBA" id="ARBA00007441"/>
    </source>
</evidence>
<evidence type="ECO:0000256" key="4">
    <source>
        <dbReference type="ARBA" id="ARBA00011738"/>
    </source>
</evidence>
<dbReference type="CDD" id="cd07377">
    <property type="entry name" value="WHTH_GntR"/>
    <property type="match status" value="1"/>
</dbReference>
<dbReference type="InterPro" id="IPR004839">
    <property type="entry name" value="Aminotransferase_I/II_large"/>
</dbReference>
<dbReference type="SMART" id="SM00345">
    <property type="entry name" value="HTH_GNTR"/>
    <property type="match status" value="1"/>
</dbReference>
<dbReference type="Gene3D" id="3.90.1150.10">
    <property type="entry name" value="Aspartate Aminotransferase, domain 1"/>
    <property type="match status" value="1"/>
</dbReference>
<evidence type="ECO:0000256" key="10">
    <source>
        <dbReference type="ARBA" id="ARBA00023163"/>
    </source>
</evidence>
<evidence type="ECO:0000256" key="7">
    <source>
        <dbReference type="ARBA" id="ARBA00022898"/>
    </source>
</evidence>
<keyword evidence="10" id="KW-0804">Transcription</keyword>
<dbReference type="PROSITE" id="PS50949">
    <property type="entry name" value="HTH_GNTR"/>
    <property type="match status" value="1"/>
</dbReference>
<dbReference type="InterPro" id="IPR015421">
    <property type="entry name" value="PyrdxlP-dep_Trfase_major"/>
</dbReference>
<comment type="similarity">
    <text evidence="2">In the C-terminal section; belongs to the class-I pyridoxal-phosphate-dependent aminotransferase family.</text>
</comment>
<name>A0A498R8V8_9FIRM</name>
<dbReference type="PANTHER" id="PTHR46577:SF2">
    <property type="entry name" value="TRANSCRIPTIONAL REGULATORY PROTEIN"/>
    <property type="match status" value="1"/>
</dbReference>
<dbReference type="Pfam" id="PF00155">
    <property type="entry name" value="Aminotran_1_2"/>
    <property type="match status" value="1"/>
</dbReference>
<dbReference type="EMBL" id="UPPP01000081">
    <property type="protein sequence ID" value="VBB07811.1"/>
    <property type="molecule type" value="Genomic_DNA"/>
</dbReference>
<dbReference type="PRINTS" id="PR00035">
    <property type="entry name" value="HTHGNTR"/>
</dbReference>
<dbReference type="FunFam" id="3.40.640.10:FF:000053">
    <property type="entry name" value="Aminotransferase, class I"/>
    <property type="match status" value="1"/>
</dbReference>
<evidence type="ECO:0000256" key="5">
    <source>
        <dbReference type="ARBA" id="ARBA00022576"/>
    </source>
</evidence>
<dbReference type="OrthoDB" id="9802328at2"/>
<proteinExistence type="inferred from homology"/>
<dbReference type="PANTHER" id="PTHR46577">
    <property type="entry name" value="HTH-TYPE TRANSCRIPTIONAL REGULATORY PROTEIN GABR"/>
    <property type="match status" value="1"/>
</dbReference>
<evidence type="ECO:0000256" key="1">
    <source>
        <dbReference type="ARBA" id="ARBA00001933"/>
    </source>
</evidence>
<dbReference type="GO" id="GO:0003677">
    <property type="term" value="F:DNA binding"/>
    <property type="evidence" value="ECO:0007669"/>
    <property type="project" value="UniProtKB-KW"/>
</dbReference>
<dbReference type="GO" id="GO:0030170">
    <property type="term" value="F:pyridoxal phosphate binding"/>
    <property type="evidence" value="ECO:0007669"/>
    <property type="project" value="InterPro"/>
</dbReference>
<dbReference type="AlphaFoldDB" id="A0A498R8V8"/>
<dbReference type="CDD" id="cd00609">
    <property type="entry name" value="AAT_like"/>
    <property type="match status" value="1"/>
</dbReference>
<dbReference type="InterPro" id="IPR036388">
    <property type="entry name" value="WH-like_DNA-bd_sf"/>
</dbReference>
<dbReference type="GO" id="GO:0003700">
    <property type="term" value="F:DNA-binding transcription factor activity"/>
    <property type="evidence" value="ECO:0007669"/>
    <property type="project" value="InterPro"/>
</dbReference>
<gene>
    <name evidence="12" type="ORF">LUCI_3076</name>
</gene>
<keyword evidence="8" id="KW-0805">Transcription regulation</keyword>
<dbReference type="InterPro" id="IPR015422">
    <property type="entry name" value="PyrdxlP-dep_Trfase_small"/>
</dbReference>
<dbReference type="InterPro" id="IPR051446">
    <property type="entry name" value="HTH_trans_reg/aminotransferase"/>
</dbReference>
<dbReference type="SUPFAM" id="SSF53383">
    <property type="entry name" value="PLP-dependent transferases"/>
    <property type="match status" value="1"/>
</dbReference>
<dbReference type="Proteomes" id="UP000277811">
    <property type="component" value="Unassembled WGS sequence"/>
</dbReference>
<feature type="domain" description="HTH gntR-type" evidence="11">
    <location>
        <begin position="18"/>
        <end position="86"/>
    </location>
</feature>
<evidence type="ECO:0000256" key="6">
    <source>
        <dbReference type="ARBA" id="ARBA00022679"/>
    </source>
</evidence>
<sequence>MDIAKILSDQQITPKSSIPMYLQIANTIQNKIMAQLLPEGTRLPPERELAALYGVSRTTAINAYRQLEQSGMVKTKMGSGTYVAAAINPSPTGVPWSQLFVPPPQTTMVSLIRELISVEITGNTVSFAAGMPDPRLYPTDLFQELFLRYQRKLNNFELGHIPTEGSTSLRRDVVSLMNQQGVQTGQNNTMIVSGSQQGLYLIAKVFLSPGDYVVVQSPTYLGAIQIFQAAGARILTLPIAGAFPLNLLEDYLIRYRPKLLYMLPTFQNPTGQVVPLEERKSLLQLAAKHRLAIVEDDPYSELYYGSQPPPSLKALDDYGCVIYLGTFSKVLFPGLRTGWMIAPEKVIDRVALEKQYVDLHSSNLSQWLLHHFLQEGLLANHLRHIRQEYKKRRDSAVHALRRFSNGQISFREPEGGFYLWCSLPEGVTSRSLLHETAKTGVTFVPGEAFYADAGGTHEFRFCFATHSRDLSTDGIKRLAKCLAGLEKNKPANSRDNLSRRPII</sequence>
<accession>A0A498R8V8</accession>
<comment type="subunit">
    <text evidence="4">Homodimer.</text>
</comment>
<comment type="similarity">
    <text evidence="3">Belongs to the class-I pyridoxal-phosphate-dependent aminotransferase family.</text>
</comment>
<dbReference type="InterPro" id="IPR015424">
    <property type="entry name" value="PyrdxlP-dep_Trfase"/>
</dbReference>
<evidence type="ECO:0000256" key="2">
    <source>
        <dbReference type="ARBA" id="ARBA00005384"/>
    </source>
</evidence>
<keyword evidence="13" id="KW-1185">Reference proteome</keyword>
<keyword evidence="5" id="KW-0032">Aminotransferase</keyword>
<evidence type="ECO:0000256" key="8">
    <source>
        <dbReference type="ARBA" id="ARBA00023015"/>
    </source>
</evidence>
<protein>
    <submittedName>
        <fullName evidence="12">Transcription regulator hth gntr</fullName>
    </submittedName>
</protein>
<dbReference type="Gene3D" id="1.10.10.10">
    <property type="entry name" value="Winged helix-like DNA-binding domain superfamily/Winged helix DNA-binding domain"/>
    <property type="match status" value="1"/>
</dbReference>
<dbReference type="InterPro" id="IPR036390">
    <property type="entry name" value="WH_DNA-bd_sf"/>
</dbReference>
<dbReference type="SUPFAM" id="SSF46785">
    <property type="entry name" value="Winged helix' DNA-binding domain"/>
    <property type="match status" value="1"/>
</dbReference>
<dbReference type="GO" id="GO:0008483">
    <property type="term" value="F:transaminase activity"/>
    <property type="evidence" value="ECO:0007669"/>
    <property type="project" value="UniProtKB-KW"/>
</dbReference>
<evidence type="ECO:0000256" key="9">
    <source>
        <dbReference type="ARBA" id="ARBA00023125"/>
    </source>
</evidence>
<dbReference type="Gene3D" id="3.40.640.10">
    <property type="entry name" value="Type I PLP-dependent aspartate aminotransferase-like (Major domain)"/>
    <property type="match status" value="1"/>
</dbReference>
<evidence type="ECO:0000259" key="11">
    <source>
        <dbReference type="PROSITE" id="PS50949"/>
    </source>
</evidence>
<keyword evidence="9" id="KW-0238">DNA-binding</keyword>
<evidence type="ECO:0000313" key="12">
    <source>
        <dbReference type="EMBL" id="VBB07811.1"/>
    </source>
</evidence>
<dbReference type="Pfam" id="PF00392">
    <property type="entry name" value="GntR"/>
    <property type="match status" value="1"/>
</dbReference>
<evidence type="ECO:0000313" key="13">
    <source>
        <dbReference type="Proteomes" id="UP000277811"/>
    </source>
</evidence>
<dbReference type="InterPro" id="IPR000524">
    <property type="entry name" value="Tscrpt_reg_HTH_GntR"/>
</dbReference>